<evidence type="ECO:0000313" key="2">
    <source>
        <dbReference type="Proteomes" id="UP000240214"/>
    </source>
</evidence>
<gene>
    <name evidence="1" type="ORF">SEA_ROWA_33</name>
</gene>
<proteinExistence type="predicted"/>
<evidence type="ECO:0000313" key="1">
    <source>
        <dbReference type="EMBL" id="AUG87297.1"/>
    </source>
</evidence>
<sequence>MPKLDEADPYNWARALAGADDETVRLPLWTFPPEAVPYVMHERRVRFQWDDEPIGDPEYN</sequence>
<protein>
    <submittedName>
        <fullName evidence="1">Uncharacterized protein</fullName>
    </submittedName>
</protein>
<accession>A0A2H5BLV7</accession>
<name>A0A2H5BLV7_9CAUD</name>
<reference evidence="2" key="1">
    <citation type="submission" date="2017-11" db="EMBL/GenBank/DDBJ databases">
        <authorList>
            <person name="Han C.G."/>
        </authorList>
    </citation>
    <scope>NUCLEOTIDE SEQUENCE [LARGE SCALE GENOMIC DNA]</scope>
</reference>
<keyword evidence="2" id="KW-1185">Reference proteome</keyword>
<dbReference type="Proteomes" id="UP000240214">
    <property type="component" value="Segment"/>
</dbReference>
<dbReference type="EMBL" id="MG593803">
    <property type="protein sequence ID" value="AUG87297.1"/>
    <property type="molecule type" value="Genomic_DNA"/>
</dbReference>
<organism evidence="1 2">
    <name type="scientific">Streptomyces phage Rowa</name>
    <dbReference type="NCBI Taxonomy" id="2059883"/>
    <lineage>
        <taxon>Viruses</taxon>
        <taxon>Duplodnaviria</taxon>
        <taxon>Heunggongvirae</taxon>
        <taxon>Uroviricota</taxon>
        <taxon>Caudoviricetes</taxon>
        <taxon>Rowavirus</taxon>
        <taxon>Rowavirus rowa</taxon>
    </lineage>
</organism>